<protein>
    <submittedName>
        <fullName evidence="1">Prefoldin subunit</fullName>
    </submittedName>
</protein>
<evidence type="ECO:0000313" key="1">
    <source>
        <dbReference type="EMBL" id="KAG7043423.1"/>
    </source>
</evidence>
<dbReference type="Proteomes" id="UP000699042">
    <property type="component" value="Unassembled WGS sequence"/>
</dbReference>
<name>A0A9P7U7Q0_9PEZI</name>
<proteinExistence type="predicted"/>
<accession>A0A9P7U7Q0</accession>
<gene>
    <name evidence="1" type="ORF">JMJ77_003129</name>
</gene>
<keyword evidence="2" id="KW-1185">Reference proteome</keyword>
<reference evidence="1" key="1">
    <citation type="submission" date="2021-05" db="EMBL/GenBank/DDBJ databases">
        <title>Comparative genomics of three Colletotrichum scovillei strains and genetic complementation revealed genes involved fungal growth and virulence on chili pepper.</title>
        <authorList>
            <person name="Hsieh D.-K."/>
            <person name="Chuang S.-C."/>
            <person name="Chen C.-Y."/>
            <person name="Chao Y.-T."/>
            <person name="Lu M.-Y.J."/>
            <person name="Lee M.-H."/>
            <person name="Shih M.-C."/>
        </authorList>
    </citation>
    <scope>NUCLEOTIDE SEQUENCE</scope>
    <source>
        <strain evidence="1">Coll-153</strain>
    </source>
</reference>
<dbReference type="AlphaFoldDB" id="A0A9P7U7Q0"/>
<dbReference type="EMBL" id="JAESDN010000012">
    <property type="protein sequence ID" value="KAG7043423.1"/>
    <property type="molecule type" value="Genomic_DNA"/>
</dbReference>
<feature type="non-terminal residue" evidence="1">
    <location>
        <position position="1"/>
    </location>
</feature>
<evidence type="ECO:0000313" key="2">
    <source>
        <dbReference type="Proteomes" id="UP000699042"/>
    </source>
</evidence>
<sequence>SRRSPPVLFFLWNFIKLPKPNVKEPRSISIAGLRGFASEDGAMRPPPISRSHGIVLTRGRWVLGRDWQAQLSQRHNYQPSHTAAAIQQTPSWQLIRPFKRSPQSHEAPRAPSRRDSIRIVRHERSIFSDLLLADAADLYRLPSEPPSESKLSNLRFLAQLRSPQLSVITAQEILRQVPQLRPDIARLLCDSRQWQATLRQLSARGHTQADVSSWAWIIIPRDPDKRVERFLSRPGHKPMFVLFYLLTSRPYFQSSESLLGLLRYCNDWYAERQKSSNDSPQAFDLDSVITPVLFSKLLDKLCQHASRLQPDALPDIAELSVSYIKNIPHGHRQPDKAYRLQCQVLNRALQAVSVVSRKSPYQYSFYNWTAVTKLLSLSSTSEKTLIIEEESYRAIRQVLLALPKTASERDTASTLASHWPPHRIMRDGMEEKSGPEAYQSRVVKAGIMMQEGGYSKKDFDLITDILGGMAPDGSPTVQTRANYPRHLRVEQGAWAAQIRTTRNAQEAWALFKHPPETGMKPTFGVYRELIAKLSAKPAKAGHHNLPGDGREVFPYNDENLSDFERARTNPPSIRKIVEEMYNAGIPIRGPFLAGLIKQSPSIDVALHHVDCSSLEEGLKSSIRQSMKDYQGLTGSALTNPPHDILHAFIDLLCRLQPNRTSNTPSHISNKSMYSIHYAFQLAQMGWASTDVSGRAPWETILFNLGRSNIMVSNSMPSENNIEVLHLAVQALKTAEGHSGLSLNMITAFASVLRKAVQPRLAALLTKEVAKTPVYSEEHPTDEMVTGSARVEDAAASRTLDEDEEFLSLYQAQTTKIKNPKGRIYQLHGPSSKLSYRHILTPIFQREELGHGQTPIEAVRKASSQLKAAWRALATLGPAPKPDVNKLVTAATINTYMRTLAFLGDREEMVLLMWWIIREWTPKAGGDLSLAHARYLARAFRAFRAYAEPLLDEETVMALREEITALSDSRNGGPMHWPSNEEVEEYIYEDEWGNHQNLHEVIKRGLAMRQDHIMQEEDTRENETSDKKCRVGVGRVRYVSSCPPTT</sequence>
<organism evidence="1 2">
    <name type="scientific">Colletotrichum scovillei</name>
    <dbReference type="NCBI Taxonomy" id="1209932"/>
    <lineage>
        <taxon>Eukaryota</taxon>
        <taxon>Fungi</taxon>
        <taxon>Dikarya</taxon>
        <taxon>Ascomycota</taxon>
        <taxon>Pezizomycotina</taxon>
        <taxon>Sordariomycetes</taxon>
        <taxon>Hypocreomycetidae</taxon>
        <taxon>Glomerellales</taxon>
        <taxon>Glomerellaceae</taxon>
        <taxon>Colletotrichum</taxon>
        <taxon>Colletotrichum acutatum species complex</taxon>
    </lineage>
</organism>
<comment type="caution">
    <text evidence="1">The sequence shown here is derived from an EMBL/GenBank/DDBJ whole genome shotgun (WGS) entry which is preliminary data.</text>
</comment>